<gene>
    <name evidence="3" type="ORF">XD72_1950</name>
    <name evidence="4" type="ORF">XE07_2213</name>
</gene>
<dbReference type="GO" id="GO:0005829">
    <property type="term" value="C:cytosol"/>
    <property type="evidence" value="ECO:0007669"/>
    <property type="project" value="TreeGrafter"/>
</dbReference>
<sequence length="560" mass="59860">MLIGIDVGGTTTDAVLIDKGKVINTSKVPTDQDHLLECLMSALDELVREVSPEKIERVVLSTTLITNLIAEGKTDPVALIMEPGPGMNPEGYNLGGEVQIVRGAIDYRGREIQALDEDQVKNAAAKISERGYRKVAVASKFGQRNHSHEEKMREIVLAVSPGIQVEMGHRASGRLNFPRRMATTMLKIAAQDRYREFAREIAEAISKRKIEAPIYILKADGGTLPLETSVEYPVETIFSGPAASTMGVLALTPPGQTSVVVDIGGTTTDLALILDGVPLMSSEGAKVNSYLTHIRAFAVKSVALGGDSLVRAAGDGVALGPERAGPAYCLGGPEPTPTDAMRLLSMISIGERSLAEEAMSNLGKDLGCSAGEAAQKVVDTAVDELLAEINGMFLAWELEPAYRVWEILQKEKIRPQNVVGVGGGSLGLVPLVAERLGARGIIPENATVANAIGAAVARPTLTLTFRADTERGFYNVAEDGTTGEIRDRKFSQKEAEAMAKRLIIERAEMMGIKEYASEAVVTASEVFNMVRGWSTSGRILDVNMQIPAGLIPEWTGGGRV</sequence>
<dbReference type="PANTHER" id="PTHR11365">
    <property type="entry name" value="5-OXOPROLINASE RELATED"/>
    <property type="match status" value="1"/>
</dbReference>
<protein>
    <submittedName>
        <fullName evidence="3">Hydantoinase/oxoprolinase</fullName>
    </submittedName>
</protein>
<dbReference type="GO" id="GO:0017168">
    <property type="term" value="F:5-oxoprolinase (ATP-hydrolyzing) activity"/>
    <property type="evidence" value="ECO:0007669"/>
    <property type="project" value="TreeGrafter"/>
</dbReference>
<dbReference type="AlphaFoldDB" id="A0A101FSL8"/>
<dbReference type="EMBL" id="LGFT01000055">
    <property type="protein sequence ID" value="KUK43683.1"/>
    <property type="molecule type" value="Genomic_DNA"/>
</dbReference>
<dbReference type="Pfam" id="PF01968">
    <property type="entry name" value="Hydantoinase_A"/>
    <property type="match status" value="1"/>
</dbReference>
<dbReference type="PANTHER" id="PTHR11365:SF2">
    <property type="entry name" value="5-OXOPROLINASE"/>
    <property type="match status" value="1"/>
</dbReference>
<dbReference type="EMBL" id="LGHB01000057">
    <property type="protein sequence ID" value="KUK94213.1"/>
    <property type="molecule type" value="Genomic_DNA"/>
</dbReference>
<feature type="domain" description="Hydantoinase/oxoprolinase N-terminal" evidence="2">
    <location>
        <begin position="3"/>
        <end position="157"/>
    </location>
</feature>
<evidence type="ECO:0000313" key="4">
    <source>
        <dbReference type="EMBL" id="KUK94213.1"/>
    </source>
</evidence>
<dbReference type="SUPFAM" id="SSF53067">
    <property type="entry name" value="Actin-like ATPase domain"/>
    <property type="match status" value="1"/>
</dbReference>
<proteinExistence type="predicted"/>
<accession>A0A101FSL8</accession>
<dbReference type="Pfam" id="PF05378">
    <property type="entry name" value="Hydant_A_N"/>
    <property type="match status" value="1"/>
</dbReference>
<dbReference type="PATRIC" id="fig|301375.6.peg.593"/>
<feature type="domain" description="Hydantoinase A/oxoprolinase" evidence="1">
    <location>
        <begin position="180"/>
        <end position="460"/>
    </location>
</feature>
<dbReference type="InterPro" id="IPR045079">
    <property type="entry name" value="Oxoprolinase-like"/>
</dbReference>
<dbReference type="Gene3D" id="3.30.420.40">
    <property type="match status" value="2"/>
</dbReference>
<evidence type="ECO:0000313" key="6">
    <source>
        <dbReference type="Proteomes" id="UP000057043"/>
    </source>
</evidence>
<evidence type="ECO:0000259" key="2">
    <source>
        <dbReference type="Pfam" id="PF05378"/>
    </source>
</evidence>
<dbReference type="InterPro" id="IPR008040">
    <property type="entry name" value="Hydant_A_N"/>
</dbReference>
<reference evidence="5 6" key="2">
    <citation type="journal article" date="2015" name="MBio">
        <title>Genome-Resolved Metagenomic Analysis Reveals Roles for Candidate Phyla and Other Microbial Community Members in Biogeochemical Transformations in Oil Reservoirs.</title>
        <authorList>
            <person name="Hu P."/>
            <person name="Tom L."/>
            <person name="Singh A."/>
            <person name="Thomas B.C."/>
            <person name="Baker B.J."/>
            <person name="Piceno Y.M."/>
            <person name="Andersen G.L."/>
            <person name="Banfield J.F."/>
        </authorList>
    </citation>
    <scope>NUCLEOTIDE SEQUENCE [LARGE SCALE GENOMIC DNA]</scope>
    <source>
        <strain evidence="3">57_489</strain>
    </source>
</reference>
<dbReference type="Proteomes" id="UP000053961">
    <property type="component" value="Unassembled WGS sequence"/>
</dbReference>
<organism evidence="3 6">
    <name type="scientific">Methanothrix harundinacea</name>
    <dbReference type="NCBI Taxonomy" id="301375"/>
    <lineage>
        <taxon>Archaea</taxon>
        <taxon>Methanobacteriati</taxon>
        <taxon>Methanobacteriota</taxon>
        <taxon>Stenosarchaea group</taxon>
        <taxon>Methanomicrobia</taxon>
        <taxon>Methanotrichales</taxon>
        <taxon>Methanotrichaceae</taxon>
        <taxon>Methanothrix</taxon>
    </lineage>
</organism>
<name>A0A101FSL8_9EURY</name>
<evidence type="ECO:0000313" key="5">
    <source>
        <dbReference type="Proteomes" id="UP000053961"/>
    </source>
</evidence>
<evidence type="ECO:0000313" key="3">
    <source>
        <dbReference type="EMBL" id="KUK43683.1"/>
    </source>
</evidence>
<dbReference type="InterPro" id="IPR043129">
    <property type="entry name" value="ATPase_NBD"/>
</dbReference>
<evidence type="ECO:0000259" key="1">
    <source>
        <dbReference type="Pfam" id="PF01968"/>
    </source>
</evidence>
<reference evidence="4" key="1">
    <citation type="journal article" date="2015" name="MBio">
        <title>Genome-resolved metagenomic analysis reveals roles for candidate phyla and other microbial community members in biogeochemical transformations in oil reservoirs.</title>
        <authorList>
            <person name="Hu P."/>
            <person name="Tom L."/>
            <person name="Singh A."/>
            <person name="Thomas B.C."/>
            <person name="Baker B.J."/>
            <person name="Piceno Y.M."/>
            <person name="Andersen G.L."/>
            <person name="Banfield J.F."/>
        </authorList>
    </citation>
    <scope>NUCLEOTIDE SEQUENCE [LARGE SCALE GENOMIC DNA]</scope>
    <source>
        <strain evidence="4">56_747</strain>
    </source>
</reference>
<dbReference type="Proteomes" id="UP000057043">
    <property type="component" value="Unassembled WGS sequence"/>
</dbReference>
<dbReference type="InterPro" id="IPR002821">
    <property type="entry name" value="Hydantoinase_A"/>
</dbReference>
<comment type="caution">
    <text evidence="3">The sequence shown here is derived from an EMBL/GenBank/DDBJ whole genome shotgun (WGS) entry which is preliminary data.</text>
</comment>
<dbReference type="GO" id="GO:0006749">
    <property type="term" value="P:glutathione metabolic process"/>
    <property type="evidence" value="ECO:0007669"/>
    <property type="project" value="TreeGrafter"/>
</dbReference>